<reference evidence="4" key="1">
    <citation type="journal article" date="2019" name="Int. J. Syst. Evol. Microbiol.">
        <title>The Global Catalogue of Microorganisms (GCM) 10K type strain sequencing project: providing services to taxonomists for standard genome sequencing and annotation.</title>
        <authorList>
            <consortium name="The Broad Institute Genomics Platform"/>
            <consortium name="The Broad Institute Genome Sequencing Center for Infectious Disease"/>
            <person name="Wu L."/>
            <person name="Ma J."/>
        </authorList>
    </citation>
    <scope>NUCLEOTIDE SEQUENCE [LARGE SCALE GENOMIC DNA]</scope>
    <source>
        <strain evidence="4">CGMCC 1.12859</strain>
    </source>
</reference>
<organism evidence="3 4">
    <name type="scientific">Kitasatospora paranensis</name>
    <dbReference type="NCBI Taxonomy" id="258053"/>
    <lineage>
        <taxon>Bacteria</taxon>
        <taxon>Bacillati</taxon>
        <taxon>Actinomycetota</taxon>
        <taxon>Actinomycetes</taxon>
        <taxon>Kitasatosporales</taxon>
        <taxon>Streptomycetaceae</taxon>
        <taxon>Kitasatospora</taxon>
    </lineage>
</organism>
<comment type="similarity">
    <text evidence="1">Belongs to the asp23 family.</text>
</comment>
<sequence length="172" mass="17524">MMRIDPTDPAGHGPAPTVARPEGSPLPGGPQRTGPRPGGTGPDDAGSRPNGNDADDGRPGRSEGGTTVSEEAVAKIVGTAAREVPGVHDLGGGPGPEQGVQVEVGRRQAAADLDLVIEYGASVPELATAVRARVVSAVEDMTGLEVVEVNLRVTDVHLPQDDVPEGKGRRVL</sequence>
<dbReference type="PANTHER" id="PTHR34297:SF3">
    <property type="entry name" value="ALKALINE SHOCK PROTEIN 23"/>
    <property type="match status" value="1"/>
</dbReference>
<feature type="region of interest" description="Disordered" evidence="2">
    <location>
        <begin position="1"/>
        <end position="70"/>
    </location>
</feature>
<proteinExistence type="inferred from homology"/>
<evidence type="ECO:0000256" key="1">
    <source>
        <dbReference type="ARBA" id="ARBA00005721"/>
    </source>
</evidence>
<protein>
    <submittedName>
        <fullName evidence="3">Asp23/Gls24 family envelope stress response protein</fullName>
    </submittedName>
</protein>
<dbReference type="PANTHER" id="PTHR34297">
    <property type="entry name" value="HYPOTHETICAL CYTOSOLIC PROTEIN-RELATED"/>
    <property type="match status" value="1"/>
</dbReference>
<dbReference type="Proteomes" id="UP001596435">
    <property type="component" value="Unassembled WGS sequence"/>
</dbReference>
<evidence type="ECO:0000313" key="4">
    <source>
        <dbReference type="Proteomes" id="UP001596435"/>
    </source>
</evidence>
<dbReference type="Pfam" id="PF03780">
    <property type="entry name" value="Asp23"/>
    <property type="match status" value="1"/>
</dbReference>
<keyword evidence="4" id="KW-1185">Reference proteome</keyword>
<comment type="caution">
    <text evidence="3">The sequence shown here is derived from an EMBL/GenBank/DDBJ whole genome shotgun (WGS) entry which is preliminary data.</text>
</comment>
<accession>A0ABW2FRY6</accession>
<dbReference type="EMBL" id="JBHTAJ010000015">
    <property type="protein sequence ID" value="MFC7180020.1"/>
    <property type="molecule type" value="Genomic_DNA"/>
</dbReference>
<gene>
    <name evidence="3" type="ORF">ACFQMG_10665</name>
</gene>
<evidence type="ECO:0000313" key="3">
    <source>
        <dbReference type="EMBL" id="MFC7180020.1"/>
    </source>
</evidence>
<dbReference type="RefSeq" id="WP_380230961.1">
    <property type="nucleotide sequence ID" value="NZ_JBHSVH010000002.1"/>
</dbReference>
<dbReference type="InterPro" id="IPR005531">
    <property type="entry name" value="Asp23"/>
</dbReference>
<name>A0ABW2FRY6_9ACTN</name>
<evidence type="ECO:0000256" key="2">
    <source>
        <dbReference type="SAM" id="MobiDB-lite"/>
    </source>
</evidence>